<evidence type="ECO:0000313" key="3">
    <source>
        <dbReference type="RefSeq" id="XP_006814975.1"/>
    </source>
</evidence>
<keyword evidence="2" id="KW-1185">Reference proteome</keyword>
<feature type="compositionally biased region" description="Basic and acidic residues" evidence="1">
    <location>
        <begin position="91"/>
        <end position="103"/>
    </location>
</feature>
<evidence type="ECO:0000256" key="1">
    <source>
        <dbReference type="SAM" id="MobiDB-lite"/>
    </source>
</evidence>
<proteinExistence type="predicted"/>
<dbReference type="PROSITE" id="PS00141">
    <property type="entry name" value="ASP_PROTEASE"/>
    <property type="match status" value="1"/>
</dbReference>
<name>A0ABM0M4N4_SACKO</name>
<feature type="region of interest" description="Disordered" evidence="1">
    <location>
        <begin position="91"/>
        <end position="111"/>
    </location>
</feature>
<feature type="compositionally biased region" description="Basic and acidic residues" evidence="1">
    <location>
        <begin position="167"/>
        <end position="183"/>
    </location>
</feature>
<reference evidence="3" key="1">
    <citation type="submission" date="2025-08" db="UniProtKB">
        <authorList>
            <consortium name="RefSeq"/>
        </authorList>
    </citation>
    <scope>IDENTIFICATION</scope>
    <source>
        <tissue evidence="3">Testes</tissue>
    </source>
</reference>
<organism evidence="2 3">
    <name type="scientific">Saccoglossus kowalevskii</name>
    <name type="common">Acorn worm</name>
    <dbReference type="NCBI Taxonomy" id="10224"/>
    <lineage>
        <taxon>Eukaryota</taxon>
        <taxon>Metazoa</taxon>
        <taxon>Hemichordata</taxon>
        <taxon>Enteropneusta</taxon>
        <taxon>Harrimaniidae</taxon>
        <taxon>Saccoglossus</taxon>
    </lineage>
</organism>
<feature type="compositionally biased region" description="Basic and acidic residues" evidence="1">
    <location>
        <begin position="209"/>
        <end position="234"/>
    </location>
</feature>
<sequence>MGRGTRGGGKKKKRRSTPDKKKKAATKTGKSTNLTTDTYELDATESINKVLTAGPEYNEAEEMKELAAQLTASLMKNLRTVSEAQMLENLERRGETDSHRETGSECSSTVAEDCDVSNDEVSVYETESVAIATEQSQTRAWGPLKPVIENADSQNWPPIASNAAKPNDTKWPRLGKDGSNTRDNLKLPIVTRQVDTDSVNWPALGKPVTETETHNSDNNKILGNDEKETREGTDTHIPQSETNLVLKECPQTDPVATMSPPHTDVEKINWCSPPISAHDRREYREERLESELRSMLKRENFDSPAGWNIGEIRNISLNQLAEKQSTHLWSCVLGDQISNCIMLSQYELQNILRTDLEVSKLMKCDTKKETYMEKPTFFMDKDCSDPNVAESDRQENEDYFHTPKETDFLPLSLLEILAGCGLKEKYLAMCEDSVVVLLSRAFEPKDDCPLRQHKYLFLLLIMMSWPEQHVVNPVHKNNHAGAKPPRYTQTCGRGRGLRRDYANVNSLKLPRDAASLMLDKHHYVKETNKELDKVTNKMSATSGMRRGKYLHKLTSKTTTNLMVSEGEHNLHLSTYNDPEIDDQRCKLADMDIHKFGFVVPINNVHPHSSVASISADHPPLSPEVPVNNGHPLLSSKVPINNDHPSLTSEVPISDDHPPLFSEVPIKNDHLWRSSDTCYYCGSTNPLKNHPLVKWSAAERNKDPLTLTNKKRYALYVELPVGGVVGKFMVDTGATDNMVSLSLYNAMPHSTRAKLTEFQSKILLVLQPQGKLLMSMERPNCCTT</sequence>
<gene>
    <name evidence="3" type="primary">LOC102805340</name>
</gene>
<protein>
    <submittedName>
        <fullName evidence="3">Uncharacterized protein LOC102805340</fullName>
    </submittedName>
</protein>
<evidence type="ECO:0000313" key="2">
    <source>
        <dbReference type="Proteomes" id="UP000694865"/>
    </source>
</evidence>
<dbReference type="GeneID" id="102805340"/>
<feature type="region of interest" description="Disordered" evidence="1">
    <location>
        <begin position="200"/>
        <end position="235"/>
    </location>
</feature>
<accession>A0ABM0M4N4</accession>
<feature type="compositionally biased region" description="Basic residues" evidence="1">
    <location>
        <begin position="8"/>
        <end position="25"/>
    </location>
</feature>
<dbReference type="InterPro" id="IPR001969">
    <property type="entry name" value="Aspartic_peptidase_AS"/>
</dbReference>
<feature type="region of interest" description="Disordered" evidence="1">
    <location>
        <begin position="152"/>
        <end position="183"/>
    </location>
</feature>
<dbReference type="RefSeq" id="XP_006814975.1">
    <property type="nucleotide sequence ID" value="XM_006814912.1"/>
</dbReference>
<dbReference type="Proteomes" id="UP000694865">
    <property type="component" value="Unplaced"/>
</dbReference>
<feature type="region of interest" description="Disordered" evidence="1">
    <location>
        <begin position="1"/>
        <end position="36"/>
    </location>
</feature>